<evidence type="ECO:0000256" key="4">
    <source>
        <dbReference type="ARBA" id="ARBA00023136"/>
    </source>
</evidence>
<dbReference type="PROSITE" id="PS50850">
    <property type="entry name" value="MFS"/>
    <property type="match status" value="1"/>
</dbReference>
<dbReference type="InterPro" id="IPR005829">
    <property type="entry name" value="Sugar_transporter_CS"/>
</dbReference>
<dbReference type="OrthoDB" id="9770492at2"/>
<evidence type="ECO:0000256" key="3">
    <source>
        <dbReference type="ARBA" id="ARBA00022989"/>
    </source>
</evidence>
<evidence type="ECO:0000256" key="5">
    <source>
        <dbReference type="SAM" id="Phobius"/>
    </source>
</evidence>
<keyword evidence="4 5" id="KW-0472">Membrane</keyword>
<feature type="transmembrane region" description="Helical" evidence="5">
    <location>
        <begin position="169"/>
        <end position="189"/>
    </location>
</feature>
<reference evidence="7 8" key="1">
    <citation type="submission" date="2016-10" db="EMBL/GenBank/DDBJ databases">
        <authorList>
            <person name="de Groot N.N."/>
        </authorList>
    </citation>
    <scope>NUCLEOTIDE SEQUENCE [LARGE SCALE GENOMIC DNA]</scope>
    <source>
        <strain evidence="7 8">DSM 14789</strain>
    </source>
</reference>
<feature type="transmembrane region" description="Helical" evidence="5">
    <location>
        <begin position="299"/>
        <end position="320"/>
    </location>
</feature>
<dbReference type="Proteomes" id="UP000198654">
    <property type="component" value="Unassembled WGS sequence"/>
</dbReference>
<dbReference type="RefSeq" id="WP_089730238.1">
    <property type="nucleotide sequence ID" value="NZ_FNGI01000010.1"/>
</dbReference>
<dbReference type="InterPro" id="IPR011701">
    <property type="entry name" value="MFS"/>
</dbReference>
<keyword evidence="2 5" id="KW-0812">Transmembrane</keyword>
<dbReference type="GO" id="GO:0005886">
    <property type="term" value="C:plasma membrane"/>
    <property type="evidence" value="ECO:0007669"/>
    <property type="project" value="TreeGrafter"/>
</dbReference>
<dbReference type="PANTHER" id="PTHR43129:SF1">
    <property type="entry name" value="FOSMIDOMYCIN RESISTANCE PROTEIN"/>
    <property type="match status" value="1"/>
</dbReference>
<evidence type="ECO:0000313" key="7">
    <source>
        <dbReference type="EMBL" id="SDM02928.1"/>
    </source>
</evidence>
<gene>
    <name evidence="7" type="ORF">SAMN05661010_03165</name>
</gene>
<dbReference type="EMBL" id="FNGI01000010">
    <property type="protein sequence ID" value="SDM02928.1"/>
    <property type="molecule type" value="Genomic_DNA"/>
</dbReference>
<dbReference type="InterPro" id="IPR036259">
    <property type="entry name" value="MFS_trans_sf"/>
</dbReference>
<keyword evidence="8" id="KW-1185">Reference proteome</keyword>
<dbReference type="AlphaFoldDB" id="A0A1G9PVX5"/>
<accession>A0A1G9PVX5</accession>
<dbReference type="PANTHER" id="PTHR43129">
    <property type="entry name" value="FOSMIDOMYCIN RESISTANCE PROTEIN"/>
    <property type="match status" value="1"/>
</dbReference>
<dbReference type="Gene3D" id="1.20.1250.20">
    <property type="entry name" value="MFS general substrate transporter like domains"/>
    <property type="match status" value="2"/>
</dbReference>
<feature type="transmembrane region" description="Helical" evidence="5">
    <location>
        <begin position="361"/>
        <end position="380"/>
    </location>
</feature>
<dbReference type="GO" id="GO:0022857">
    <property type="term" value="F:transmembrane transporter activity"/>
    <property type="evidence" value="ECO:0007669"/>
    <property type="project" value="InterPro"/>
</dbReference>
<feature type="transmembrane region" description="Helical" evidence="5">
    <location>
        <begin position="275"/>
        <end position="293"/>
    </location>
</feature>
<organism evidence="7 8">
    <name type="scientific">Modicisalibacter muralis</name>
    <dbReference type="NCBI Taxonomy" id="119000"/>
    <lineage>
        <taxon>Bacteria</taxon>
        <taxon>Pseudomonadati</taxon>
        <taxon>Pseudomonadota</taxon>
        <taxon>Gammaproteobacteria</taxon>
        <taxon>Oceanospirillales</taxon>
        <taxon>Halomonadaceae</taxon>
        <taxon>Modicisalibacter</taxon>
    </lineage>
</organism>
<dbReference type="SUPFAM" id="SSF103473">
    <property type="entry name" value="MFS general substrate transporter"/>
    <property type="match status" value="1"/>
</dbReference>
<feature type="transmembrane region" description="Helical" evidence="5">
    <location>
        <begin position="77"/>
        <end position="97"/>
    </location>
</feature>
<feature type="transmembrane region" description="Helical" evidence="5">
    <location>
        <begin position="38"/>
        <end position="65"/>
    </location>
</feature>
<protein>
    <submittedName>
        <fullName evidence="7">MFS transporter, FSR family, fosmidomycin resistance protein</fullName>
    </submittedName>
</protein>
<evidence type="ECO:0000256" key="2">
    <source>
        <dbReference type="ARBA" id="ARBA00022692"/>
    </source>
</evidence>
<dbReference type="PROSITE" id="PS00216">
    <property type="entry name" value="SUGAR_TRANSPORT_1"/>
    <property type="match status" value="1"/>
</dbReference>
<name>A0A1G9PVX5_9GAMM</name>
<dbReference type="InterPro" id="IPR020846">
    <property type="entry name" value="MFS_dom"/>
</dbReference>
<feature type="transmembrane region" description="Helical" evidence="5">
    <location>
        <begin position="210"/>
        <end position="235"/>
    </location>
</feature>
<dbReference type="STRING" id="119000.SAMN05661010_03165"/>
<feature type="transmembrane region" description="Helical" evidence="5">
    <location>
        <begin position="241"/>
        <end position="263"/>
    </location>
</feature>
<evidence type="ECO:0000313" key="8">
    <source>
        <dbReference type="Proteomes" id="UP000198654"/>
    </source>
</evidence>
<proteinExistence type="predicted"/>
<evidence type="ECO:0000256" key="1">
    <source>
        <dbReference type="ARBA" id="ARBA00004141"/>
    </source>
</evidence>
<dbReference type="Pfam" id="PF07690">
    <property type="entry name" value="MFS_1"/>
    <property type="match status" value="1"/>
</dbReference>
<evidence type="ECO:0000259" key="6">
    <source>
        <dbReference type="PROSITE" id="PS50850"/>
    </source>
</evidence>
<feature type="transmembrane region" description="Helical" evidence="5">
    <location>
        <begin position="332"/>
        <end position="355"/>
    </location>
</feature>
<sequence length="389" mass="40318">MEATTVDNAQPQSQPGRLTGMSWAHFLNDGAANYLPGVLPAILVSLNLSVALAGTIMAALLLGQALQPLVGLLADRVGGRVMITCGLFGSSLGGALIGFASSFWSLVPVLMLIGVSNSFFHPQALAGVRRLGGDKPGTAMSIFMVGGEVGRGVWPAIASWVVVQWGLGYLWVLAVPALLTLPFLTQWAPKLPARAANAEPIAWRQHAGPLSRLVAFSTLRSLMILSVVTFVPLMWTQAGGSLTTGASFITVLLVIGVIGNIGGGRLSDRLGRRPLLIAAMSLSVVMLTVFLFASGVWLWIVLGILGISLFATLPLGILIAQDILPENRSLGSGLALGLSNALAALGIMALGPVAAVWGPSAPLWVALVGGIISVPLAVGLPEHERIGFA</sequence>
<comment type="subcellular location">
    <subcellularLocation>
        <location evidence="1">Membrane</location>
        <topology evidence="1">Multi-pass membrane protein</topology>
    </subcellularLocation>
</comment>
<feature type="domain" description="Major facilitator superfamily (MFS) profile" evidence="6">
    <location>
        <begin position="1"/>
        <end position="385"/>
    </location>
</feature>
<keyword evidence="3 5" id="KW-1133">Transmembrane helix</keyword>
<dbReference type="CDD" id="cd17478">
    <property type="entry name" value="MFS_FsR"/>
    <property type="match status" value="1"/>
</dbReference>